<keyword evidence="2" id="KW-1185">Reference proteome</keyword>
<reference evidence="1" key="1">
    <citation type="submission" date="2021-07" db="EMBL/GenBank/DDBJ databases">
        <authorList>
            <person name="Durling M."/>
        </authorList>
    </citation>
    <scope>NUCLEOTIDE SEQUENCE</scope>
</reference>
<comment type="caution">
    <text evidence="1">The sequence shown here is derived from an EMBL/GenBank/DDBJ whole genome shotgun (WGS) entry which is preliminary data.</text>
</comment>
<dbReference type="AlphaFoldDB" id="A0A9N9QDR5"/>
<organism evidence="1 2">
    <name type="scientific">Hymenoscyphus albidus</name>
    <dbReference type="NCBI Taxonomy" id="595503"/>
    <lineage>
        <taxon>Eukaryota</taxon>
        <taxon>Fungi</taxon>
        <taxon>Dikarya</taxon>
        <taxon>Ascomycota</taxon>
        <taxon>Pezizomycotina</taxon>
        <taxon>Leotiomycetes</taxon>
        <taxon>Helotiales</taxon>
        <taxon>Helotiaceae</taxon>
        <taxon>Hymenoscyphus</taxon>
    </lineage>
</organism>
<gene>
    <name evidence="1" type="ORF">HYALB_00006787</name>
</gene>
<evidence type="ECO:0000313" key="1">
    <source>
        <dbReference type="EMBL" id="CAG8983821.1"/>
    </source>
</evidence>
<dbReference type="EMBL" id="CAJVRM010000740">
    <property type="protein sequence ID" value="CAG8983821.1"/>
    <property type="molecule type" value="Genomic_DNA"/>
</dbReference>
<evidence type="ECO:0000313" key="2">
    <source>
        <dbReference type="Proteomes" id="UP000701801"/>
    </source>
</evidence>
<protein>
    <submittedName>
        <fullName evidence="1">Uncharacterized protein</fullName>
    </submittedName>
</protein>
<name>A0A9N9QDR5_9HELO</name>
<proteinExistence type="predicted"/>
<dbReference type="Proteomes" id="UP000701801">
    <property type="component" value="Unassembled WGS sequence"/>
</dbReference>
<accession>A0A9N9QDR5</accession>
<sequence length="87" mass="9693">MDRATRANDRHFESLANDEIAFRRYELIRFPPDSPFDPLRMEKDGGSVDILAGEGQRVKHCSHAAIQALSTEPVKDGDAVEKATVQP</sequence>